<dbReference type="Pfam" id="PF18052">
    <property type="entry name" value="Rx_N"/>
    <property type="match status" value="1"/>
</dbReference>
<evidence type="ECO:0000256" key="5">
    <source>
        <dbReference type="ARBA" id="ARBA00022821"/>
    </source>
</evidence>
<reference evidence="11 12" key="1">
    <citation type="journal article" date="2013" name="Proc. Natl. Acad. Sci. U.S.A.">
        <title>Fine-scale variation in meiotic recombination in Mimulus inferred from population shotgun sequencing.</title>
        <authorList>
            <person name="Hellsten U."/>
            <person name="Wright K.M."/>
            <person name="Jenkins J."/>
            <person name="Shu S."/>
            <person name="Yuan Y."/>
            <person name="Wessler S.R."/>
            <person name="Schmutz J."/>
            <person name="Willis J.H."/>
            <person name="Rokhsar D.S."/>
        </authorList>
    </citation>
    <scope>NUCLEOTIDE SEQUENCE [LARGE SCALE GENOMIC DNA]</scope>
    <source>
        <strain evidence="12">cv. DUN x IM62</strain>
    </source>
</reference>
<evidence type="ECO:0000256" key="4">
    <source>
        <dbReference type="ARBA" id="ARBA00022741"/>
    </source>
</evidence>
<feature type="domain" description="Disease resistance N-terminal" evidence="8">
    <location>
        <begin position="5"/>
        <end position="87"/>
    </location>
</feature>
<dbReference type="Gene3D" id="3.80.10.10">
    <property type="entry name" value="Ribonuclease Inhibitor"/>
    <property type="match status" value="1"/>
</dbReference>
<evidence type="ECO:0008006" key="13">
    <source>
        <dbReference type="Google" id="ProtNLM"/>
    </source>
</evidence>
<evidence type="ECO:0000259" key="7">
    <source>
        <dbReference type="Pfam" id="PF00931"/>
    </source>
</evidence>
<evidence type="ECO:0000313" key="11">
    <source>
        <dbReference type="EMBL" id="EYU39800.1"/>
    </source>
</evidence>
<evidence type="ECO:0000256" key="1">
    <source>
        <dbReference type="ARBA" id="ARBA00008894"/>
    </source>
</evidence>
<dbReference type="OMA" id="SQEENFC"/>
<dbReference type="PRINTS" id="PR00364">
    <property type="entry name" value="DISEASERSIST"/>
</dbReference>
<dbReference type="PhylomeDB" id="A0A022RLI0"/>
<dbReference type="Pfam" id="PF23598">
    <property type="entry name" value="LRR_14"/>
    <property type="match status" value="1"/>
</dbReference>
<dbReference type="FunFam" id="3.40.50.300:FF:001091">
    <property type="entry name" value="Probable disease resistance protein At1g61300"/>
    <property type="match status" value="1"/>
</dbReference>
<dbReference type="PANTHER" id="PTHR23155:SF1205">
    <property type="entry name" value="DISEASE RESISTANCE PROTEIN RPM1"/>
    <property type="match status" value="1"/>
</dbReference>
<dbReference type="Pfam" id="PF23559">
    <property type="entry name" value="WHD_DRP"/>
    <property type="match status" value="1"/>
</dbReference>
<dbReference type="InterPro" id="IPR044974">
    <property type="entry name" value="Disease_R_plants"/>
</dbReference>
<evidence type="ECO:0000256" key="3">
    <source>
        <dbReference type="ARBA" id="ARBA00022737"/>
    </source>
</evidence>
<dbReference type="AlphaFoldDB" id="A0A022RLI0"/>
<organism evidence="11 12">
    <name type="scientific">Erythranthe guttata</name>
    <name type="common">Yellow monkey flower</name>
    <name type="synonym">Mimulus guttatus</name>
    <dbReference type="NCBI Taxonomy" id="4155"/>
    <lineage>
        <taxon>Eukaryota</taxon>
        <taxon>Viridiplantae</taxon>
        <taxon>Streptophyta</taxon>
        <taxon>Embryophyta</taxon>
        <taxon>Tracheophyta</taxon>
        <taxon>Spermatophyta</taxon>
        <taxon>Magnoliopsida</taxon>
        <taxon>eudicotyledons</taxon>
        <taxon>Gunneridae</taxon>
        <taxon>Pentapetalae</taxon>
        <taxon>asterids</taxon>
        <taxon>lamiids</taxon>
        <taxon>Lamiales</taxon>
        <taxon>Phrymaceae</taxon>
        <taxon>Erythranthe</taxon>
    </lineage>
</organism>
<dbReference type="InterPro" id="IPR032675">
    <property type="entry name" value="LRR_dom_sf"/>
</dbReference>
<keyword evidence="4" id="KW-0547">Nucleotide-binding</keyword>
<keyword evidence="12" id="KW-1185">Reference proteome</keyword>
<dbReference type="SUPFAM" id="SSF52058">
    <property type="entry name" value="L domain-like"/>
    <property type="match status" value="1"/>
</dbReference>
<gene>
    <name evidence="11" type="ORF">MIMGU_mgv1a026351mg</name>
</gene>
<evidence type="ECO:0000256" key="6">
    <source>
        <dbReference type="ARBA" id="ARBA00022840"/>
    </source>
</evidence>
<keyword evidence="3" id="KW-0677">Repeat</keyword>
<evidence type="ECO:0000259" key="9">
    <source>
        <dbReference type="Pfam" id="PF23559"/>
    </source>
</evidence>
<feature type="domain" description="Disease resistance R13L4/SHOC-2-like LRR" evidence="10">
    <location>
        <begin position="545"/>
        <end position="853"/>
    </location>
</feature>
<evidence type="ECO:0000259" key="10">
    <source>
        <dbReference type="Pfam" id="PF23598"/>
    </source>
</evidence>
<dbReference type="InterPro" id="IPR002182">
    <property type="entry name" value="NB-ARC"/>
</dbReference>
<feature type="domain" description="Disease resistance protein winged helix" evidence="9">
    <location>
        <begin position="412"/>
        <end position="483"/>
    </location>
</feature>
<feature type="domain" description="NB-ARC" evidence="7">
    <location>
        <begin position="165"/>
        <end position="322"/>
    </location>
</feature>
<dbReference type="Gene3D" id="1.10.10.10">
    <property type="entry name" value="Winged helix-like DNA-binding domain superfamily/Winged helix DNA-binding domain"/>
    <property type="match status" value="1"/>
</dbReference>
<proteinExistence type="inferred from homology"/>
<name>A0A022RLI0_ERYGU</name>
<dbReference type="eggNOG" id="KOG4658">
    <property type="taxonomic scope" value="Eukaryota"/>
</dbReference>
<accession>A0A022RLI0</accession>
<dbReference type="CDD" id="cd14798">
    <property type="entry name" value="RX-CC_like"/>
    <property type="match status" value="1"/>
</dbReference>
<dbReference type="InterPro" id="IPR027417">
    <property type="entry name" value="P-loop_NTPase"/>
</dbReference>
<dbReference type="STRING" id="4155.A0A022RLI0"/>
<evidence type="ECO:0000313" key="12">
    <source>
        <dbReference type="Proteomes" id="UP000030748"/>
    </source>
</evidence>
<dbReference type="Gene3D" id="3.40.50.300">
    <property type="entry name" value="P-loop containing nucleotide triphosphate hydrolases"/>
    <property type="match status" value="1"/>
</dbReference>
<keyword evidence="2" id="KW-0433">Leucine-rich repeat</keyword>
<evidence type="ECO:0000256" key="2">
    <source>
        <dbReference type="ARBA" id="ARBA00022614"/>
    </source>
</evidence>
<dbReference type="GO" id="GO:0043531">
    <property type="term" value="F:ADP binding"/>
    <property type="evidence" value="ECO:0007669"/>
    <property type="project" value="InterPro"/>
</dbReference>
<dbReference type="OrthoDB" id="690341at2759"/>
<keyword evidence="6" id="KW-0067">ATP-binding</keyword>
<sequence>MTDAAVQFFLKKTDNWLSRELNLPDNIRARIKSLKDELGIMRAVFKDIDNQREQHNQIREWIQQLRNVSYEIEDVLDIRAYQKYARENTPWYHIGSRIGNHSIADLIEGIEENLENIKSRKAAYDIRFPSHRASTSTSSDYEREGIAPLYTPEVEIVGVEEQRQELASWVLDIERAYKVMFVVGMGGSGKTALVKLVYDQLKTDFDCHIWLTASKSVNSQELLSIMLSKLRTETANSPQTLQDLVSMLNNYLRDKRYLIIIDDLWTIEVWDDVKYALPKDKCSRVIITTRRGDISSSCRESSVDVYKIQPLSFEKARELFERRCLFPSATGTRLWAEKILKRCEGLPLGVIEIGKALSNRYKSESELKKLHDSLQAELASSSGQLSSIRRALMLSYDDLPDHLKFCFLYMTMFPDDYSVKRRTLIRLWIAEGLVEKENGKEVEDIGEKYLEELMERNLIQASESDFDGRPQTCRLHSLMHKIALSKSADENFCTVWKDPKGDISKKTRRLSVQSTEFDMRIEMPCFPRTLFTSSFCLKTAPRIGSSLKLLKTLHLDGASVDTFPKGIEKLLLLKYLCLSNTRIKMVPVSIGRLQHLETLNLKQTFVTSVPDTLTNLTELRHLLICRYNYDRLQLLDEVNGFKVPTEISKLTHLQKLSFVRADSDDRVIQELRNLKELRKLAIIDLPRDSGPILCQVIQSLRNLHSLSMTSLKREETLKIQEINNPPQLLQRLYLKGHLEKMPRWISKLHDLVRLRLKQSRLRQDNNPITILGELPNLLELQLLDAYTGVQLDFEVGTFLKLKVLEFDQMKELTVIIIDEEALPCLEKLIISRCQRLRHIPVGIENVTQLKELHLGHMPPHFIEPLKRNGSMRQLVQHIQKIDSRNHHGALEDLS</sequence>
<dbReference type="FunFam" id="1.10.10.10:FF:000322">
    <property type="entry name" value="Probable disease resistance protein At1g63360"/>
    <property type="match status" value="1"/>
</dbReference>
<comment type="similarity">
    <text evidence="1">Belongs to the disease resistance NB-LRR family.</text>
</comment>
<keyword evidence="5" id="KW-0611">Plant defense</keyword>
<protein>
    <recommendedName>
        <fullName evidence="13">AAA+ ATPase domain-containing protein</fullName>
    </recommendedName>
</protein>
<evidence type="ECO:0000259" key="8">
    <source>
        <dbReference type="Pfam" id="PF18052"/>
    </source>
</evidence>
<dbReference type="SUPFAM" id="SSF52540">
    <property type="entry name" value="P-loop containing nucleoside triphosphate hydrolases"/>
    <property type="match status" value="1"/>
</dbReference>
<dbReference type="Gene3D" id="1.20.5.4130">
    <property type="match status" value="1"/>
</dbReference>
<dbReference type="InterPro" id="IPR058922">
    <property type="entry name" value="WHD_DRP"/>
</dbReference>
<dbReference type="InterPro" id="IPR041118">
    <property type="entry name" value="Rx_N"/>
</dbReference>
<dbReference type="Proteomes" id="UP000030748">
    <property type="component" value="Unassembled WGS sequence"/>
</dbReference>
<dbReference type="GO" id="GO:0005524">
    <property type="term" value="F:ATP binding"/>
    <property type="evidence" value="ECO:0007669"/>
    <property type="project" value="UniProtKB-KW"/>
</dbReference>
<dbReference type="Pfam" id="PF00931">
    <property type="entry name" value="NB-ARC"/>
    <property type="match status" value="1"/>
</dbReference>
<dbReference type="InterPro" id="IPR038005">
    <property type="entry name" value="RX-like_CC"/>
</dbReference>
<dbReference type="KEGG" id="egt:105955668"/>
<dbReference type="InterPro" id="IPR036388">
    <property type="entry name" value="WH-like_DNA-bd_sf"/>
</dbReference>
<dbReference type="InterPro" id="IPR055414">
    <property type="entry name" value="LRR_R13L4/SHOC2-like"/>
</dbReference>
<dbReference type="GO" id="GO:0051607">
    <property type="term" value="P:defense response to virus"/>
    <property type="evidence" value="ECO:0007669"/>
    <property type="project" value="UniProtKB-ARBA"/>
</dbReference>
<dbReference type="PANTHER" id="PTHR23155">
    <property type="entry name" value="DISEASE RESISTANCE PROTEIN RP"/>
    <property type="match status" value="1"/>
</dbReference>
<dbReference type="EMBL" id="KI630443">
    <property type="protein sequence ID" value="EYU39800.1"/>
    <property type="molecule type" value="Genomic_DNA"/>
</dbReference>